<keyword evidence="3" id="KW-0067">ATP-binding</keyword>
<keyword evidence="2" id="KW-0547">Nucleotide-binding</keyword>
<dbReference type="Proteomes" id="UP000230000">
    <property type="component" value="Unassembled WGS sequence"/>
</dbReference>
<dbReference type="InterPro" id="IPR027417">
    <property type="entry name" value="P-loop_NTPase"/>
</dbReference>
<evidence type="ECO:0000256" key="3">
    <source>
        <dbReference type="ARBA" id="ARBA00022840"/>
    </source>
</evidence>
<accession>A0A2M9CT94</accession>
<comment type="caution">
    <text evidence="5">The sequence shown here is derived from an EMBL/GenBank/DDBJ whole genome shotgun (WGS) entry which is preliminary data.</text>
</comment>
<reference evidence="5 6" key="1">
    <citation type="submission" date="2017-11" db="EMBL/GenBank/DDBJ databases">
        <title>Genomic Encyclopedia of Archaeal and Bacterial Type Strains, Phase II (KMG-II): From Individual Species to Whole Genera.</title>
        <authorList>
            <person name="Goeker M."/>
        </authorList>
    </citation>
    <scope>NUCLEOTIDE SEQUENCE [LARGE SCALE GENOMIC DNA]</scope>
    <source>
        <strain evidence="5 6">DSM 27268</strain>
    </source>
</reference>
<dbReference type="InterPro" id="IPR003439">
    <property type="entry name" value="ABC_transporter-like_ATP-bd"/>
</dbReference>
<dbReference type="SUPFAM" id="SSF52540">
    <property type="entry name" value="P-loop containing nucleoside triphosphate hydrolases"/>
    <property type="match status" value="1"/>
</dbReference>
<dbReference type="PANTHER" id="PTHR42939">
    <property type="entry name" value="ABC TRANSPORTER ATP-BINDING PROTEIN ALBC-RELATED"/>
    <property type="match status" value="1"/>
</dbReference>
<dbReference type="InterPro" id="IPR003593">
    <property type="entry name" value="AAA+_ATPase"/>
</dbReference>
<proteinExistence type="predicted"/>
<evidence type="ECO:0000313" key="5">
    <source>
        <dbReference type="EMBL" id="PJJ75134.1"/>
    </source>
</evidence>
<dbReference type="InterPro" id="IPR051782">
    <property type="entry name" value="ABC_Transporter_VariousFunc"/>
</dbReference>
<dbReference type="PROSITE" id="PS50893">
    <property type="entry name" value="ABC_TRANSPORTER_2"/>
    <property type="match status" value="1"/>
</dbReference>
<keyword evidence="6" id="KW-1185">Reference proteome</keyword>
<evidence type="ECO:0000256" key="1">
    <source>
        <dbReference type="ARBA" id="ARBA00022448"/>
    </source>
</evidence>
<dbReference type="GO" id="GO:0005524">
    <property type="term" value="F:ATP binding"/>
    <property type="evidence" value="ECO:0007669"/>
    <property type="project" value="UniProtKB-KW"/>
</dbReference>
<keyword evidence="1" id="KW-0813">Transport</keyword>
<evidence type="ECO:0000313" key="6">
    <source>
        <dbReference type="Proteomes" id="UP000230000"/>
    </source>
</evidence>
<dbReference type="GO" id="GO:0016887">
    <property type="term" value="F:ATP hydrolysis activity"/>
    <property type="evidence" value="ECO:0007669"/>
    <property type="project" value="InterPro"/>
</dbReference>
<evidence type="ECO:0000259" key="4">
    <source>
        <dbReference type="PROSITE" id="PS50893"/>
    </source>
</evidence>
<evidence type="ECO:0000256" key="2">
    <source>
        <dbReference type="ARBA" id="ARBA00022741"/>
    </source>
</evidence>
<gene>
    <name evidence="5" type="ORF">BXY57_0703</name>
</gene>
<dbReference type="PANTHER" id="PTHR42939:SF1">
    <property type="entry name" value="ABC TRANSPORTER ATP-BINDING PROTEIN ALBC-RELATED"/>
    <property type="match status" value="1"/>
</dbReference>
<dbReference type="Pfam" id="PF00005">
    <property type="entry name" value="ABC_tran"/>
    <property type="match status" value="1"/>
</dbReference>
<dbReference type="SMART" id="SM00382">
    <property type="entry name" value="AAA"/>
    <property type="match status" value="1"/>
</dbReference>
<dbReference type="RefSeq" id="WP_100313783.1">
    <property type="nucleotide sequence ID" value="NZ_PGFG01000001.1"/>
</dbReference>
<name>A0A2M9CT94_9BACT</name>
<organism evidence="5 6">
    <name type="scientific">Thermoflavifilum aggregans</name>
    <dbReference type="NCBI Taxonomy" id="454188"/>
    <lineage>
        <taxon>Bacteria</taxon>
        <taxon>Pseudomonadati</taxon>
        <taxon>Bacteroidota</taxon>
        <taxon>Chitinophagia</taxon>
        <taxon>Chitinophagales</taxon>
        <taxon>Chitinophagaceae</taxon>
        <taxon>Thermoflavifilum</taxon>
    </lineage>
</organism>
<sequence>MTILLEHIGKRYNYEWVFRHLSFVFETATPAAVVGANGSGKSTLLQILSGSMLPTEGKLNYQDAENHPIHPEDFYRYVSFTAPYLDLPDEFTPLESLRFISRFRALWPDISPAEITEWVELPATACRKPIRYLSSGMQQRVKLAHAFFVQSSVLLLDEPCTNLDKEGVRMYHRLVERFTGNRILVIASNRPEEYDMCPKILSIEAFKPSASTRADWNIE</sequence>
<dbReference type="EMBL" id="PGFG01000001">
    <property type="protein sequence ID" value="PJJ75134.1"/>
    <property type="molecule type" value="Genomic_DNA"/>
</dbReference>
<dbReference type="OrthoDB" id="9808363at2"/>
<dbReference type="Gene3D" id="3.40.50.300">
    <property type="entry name" value="P-loop containing nucleotide triphosphate hydrolases"/>
    <property type="match status" value="1"/>
</dbReference>
<protein>
    <submittedName>
        <fullName evidence="5">ABC-type multidrug transport system ATPase subunit</fullName>
    </submittedName>
</protein>
<feature type="domain" description="ABC transporter" evidence="4">
    <location>
        <begin position="3"/>
        <end position="218"/>
    </location>
</feature>
<dbReference type="AlphaFoldDB" id="A0A2M9CT94"/>